<dbReference type="RefSeq" id="WP_121935547.1">
    <property type="nucleotide sequence ID" value="NZ_RDOJ01000022.1"/>
</dbReference>
<dbReference type="PANTHER" id="PTHR42923:SF39">
    <property type="entry name" value="AMINO OXIDASE"/>
    <property type="match status" value="1"/>
</dbReference>
<reference evidence="2 3" key="1">
    <citation type="submission" date="2018-10" db="EMBL/GenBank/DDBJ databases">
        <authorList>
            <person name="Chen X."/>
        </authorList>
    </citation>
    <scope>NUCLEOTIDE SEQUENCE [LARGE SCALE GENOMIC DNA]</scope>
    <source>
        <strain evidence="2 3">YIM 102668</strain>
    </source>
</reference>
<sequence length="539" mass="62412">MKNGVKSNWSRRDFIKQSALFTIGLTFLNACKKKGNDLFLKLTGTNHILGHRLRFPNFPKSTSEIEIPVLIIGGGITGLSAARQFTKKGFNDFLLLELEDQVGGNSTGGENKYAKFPLGAHYLPIPNASNHELLEFLKEEKIIRDFDENNQPIFDEEQLTYAPHERLFIKNYWQEGLIPRYGLNQKEKDEFDLFLKKMNDFTFLKGEDDLYIFDIPLRNASKQHSFFGLNHLTMEEWLQQEQFTSKNLFTYVNYCCRDDYGTGIKQTSAFAGIHYFAARKHDFKAYDGLVLTWQEGNQRLANHLKKYVDGKVLNNHLVYQINSNSDGVEVLVFDEKNNQSKIIKAKIVVNCAPQFVNQYLLPERKKATKSFNYAPWIIATIVLKRFPLADGAPLAWDNVIHNGTGLGYIYAQHQSLEQFKSPFVITYFHSLEGEDLNQLRRKMYDMKDEDWKKIIIEDLSKAHYEIEEHIESIEIYRRGHGMISPTKGFLFSKEKSDLKKNINNQIFFAHSDLSGISIFEEAFYQGLDTADEVLEIFYK</sequence>
<dbReference type="Pfam" id="PF01593">
    <property type="entry name" value="Amino_oxidase"/>
    <property type="match status" value="1"/>
</dbReference>
<feature type="domain" description="Amine oxidase" evidence="1">
    <location>
        <begin position="76"/>
        <end position="533"/>
    </location>
</feature>
<dbReference type="InterPro" id="IPR050464">
    <property type="entry name" value="Zeta_carotene_desat/Oxidored"/>
</dbReference>
<dbReference type="InterPro" id="IPR002937">
    <property type="entry name" value="Amino_oxidase"/>
</dbReference>
<proteinExistence type="predicted"/>
<dbReference type="GO" id="GO:0016491">
    <property type="term" value="F:oxidoreductase activity"/>
    <property type="evidence" value="ECO:0007669"/>
    <property type="project" value="InterPro"/>
</dbReference>
<dbReference type="AlphaFoldDB" id="A0A3L9M875"/>
<dbReference type="PANTHER" id="PTHR42923">
    <property type="entry name" value="PROTOPORPHYRINOGEN OXIDASE"/>
    <property type="match status" value="1"/>
</dbReference>
<accession>A0A3L9M875</accession>
<dbReference type="SUPFAM" id="SSF51905">
    <property type="entry name" value="FAD/NAD(P)-binding domain"/>
    <property type="match status" value="1"/>
</dbReference>
<dbReference type="Proteomes" id="UP000275348">
    <property type="component" value="Unassembled WGS sequence"/>
</dbReference>
<dbReference type="EMBL" id="RDOJ01000022">
    <property type="protein sequence ID" value="RLZ06749.1"/>
    <property type="molecule type" value="Genomic_DNA"/>
</dbReference>
<evidence type="ECO:0000313" key="2">
    <source>
        <dbReference type="EMBL" id="RLZ06749.1"/>
    </source>
</evidence>
<name>A0A3L9M875_9FLAO</name>
<protein>
    <submittedName>
        <fullName evidence="2">FAD-dependent oxidoreductase</fullName>
    </submittedName>
</protein>
<evidence type="ECO:0000313" key="3">
    <source>
        <dbReference type="Proteomes" id="UP000275348"/>
    </source>
</evidence>
<organism evidence="2 3">
    <name type="scientific">Faecalibacter macacae</name>
    <dbReference type="NCBI Taxonomy" id="1859289"/>
    <lineage>
        <taxon>Bacteria</taxon>
        <taxon>Pseudomonadati</taxon>
        <taxon>Bacteroidota</taxon>
        <taxon>Flavobacteriia</taxon>
        <taxon>Flavobacteriales</taxon>
        <taxon>Weeksellaceae</taxon>
        <taxon>Faecalibacter</taxon>
    </lineage>
</organism>
<gene>
    <name evidence="2" type="ORF">EAH69_12495</name>
</gene>
<keyword evidence="3" id="KW-1185">Reference proteome</keyword>
<dbReference type="Gene3D" id="3.50.50.60">
    <property type="entry name" value="FAD/NAD(P)-binding domain"/>
    <property type="match status" value="1"/>
</dbReference>
<evidence type="ECO:0000259" key="1">
    <source>
        <dbReference type="Pfam" id="PF01593"/>
    </source>
</evidence>
<comment type="caution">
    <text evidence="2">The sequence shown here is derived from an EMBL/GenBank/DDBJ whole genome shotgun (WGS) entry which is preliminary data.</text>
</comment>
<dbReference type="InterPro" id="IPR036188">
    <property type="entry name" value="FAD/NAD-bd_sf"/>
</dbReference>
<dbReference type="OrthoDB" id="127573at2"/>